<evidence type="ECO:0000256" key="1">
    <source>
        <dbReference type="ARBA" id="ARBA00004123"/>
    </source>
</evidence>
<dbReference type="RefSeq" id="XP_003057371.1">
    <property type="nucleotide sequence ID" value="XM_003057325.1"/>
</dbReference>
<name>C1MMA8_MICPC</name>
<dbReference type="GO" id="GO:0000724">
    <property type="term" value="P:double-strand break repair via homologous recombination"/>
    <property type="evidence" value="ECO:0007669"/>
    <property type="project" value="TreeGrafter"/>
</dbReference>
<evidence type="ECO:0000256" key="2">
    <source>
        <dbReference type="ARBA" id="ARBA00023242"/>
    </source>
</evidence>
<dbReference type="AlphaFoldDB" id="C1MMA8"/>
<dbReference type="EMBL" id="GG663737">
    <property type="protein sequence ID" value="EEH59016.1"/>
    <property type="molecule type" value="Genomic_DNA"/>
</dbReference>
<gene>
    <name evidence="4" type="ORF">MICPUCDRAFT_62422</name>
</gene>
<dbReference type="STRING" id="564608.C1MMA8"/>
<comment type="subcellular location">
    <subcellularLocation>
        <location evidence="1">Nucleus</location>
    </subcellularLocation>
</comment>
<dbReference type="GO" id="GO:0044778">
    <property type="term" value="P:meiotic DNA integrity checkpoint signaling"/>
    <property type="evidence" value="ECO:0007669"/>
    <property type="project" value="TreeGrafter"/>
</dbReference>
<dbReference type="Pfam" id="PF04005">
    <property type="entry name" value="Hus1"/>
    <property type="match status" value="1"/>
</dbReference>
<dbReference type="KEGG" id="mpp:MICPUCDRAFT_62422"/>
<dbReference type="OMA" id="GKICHLY"/>
<dbReference type="GO" id="GO:0033314">
    <property type="term" value="P:mitotic DNA replication checkpoint signaling"/>
    <property type="evidence" value="ECO:0007669"/>
    <property type="project" value="TreeGrafter"/>
</dbReference>
<dbReference type="GO" id="GO:0035861">
    <property type="term" value="C:site of double-strand break"/>
    <property type="evidence" value="ECO:0007669"/>
    <property type="project" value="TreeGrafter"/>
</dbReference>
<dbReference type="Proteomes" id="UP000001876">
    <property type="component" value="Unassembled WGS sequence"/>
</dbReference>
<protein>
    <submittedName>
        <fullName evidence="4">Predicted protein</fullName>
    </submittedName>
</protein>
<dbReference type="InterPro" id="IPR007150">
    <property type="entry name" value="HUS1/Mec3"/>
</dbReference>
<organism evidence="5">
    <name type="scientific">Micromonas pusilla (strain CCMP1545)</name>
    <name type="common">Picoplanktonic green alga</name>
    <dbReference type="NCBI Taxonomy" id="564608"/>
    <lineage>
        <taxon>Eukaryota</taxon>
        <taxon>Viridiplantae</taxon>
        <taxon>Chlorophyta</taxon>
        <taxon>Mamiellophyceae</taxon>
        <taxon>Mamiellales</taxon>
        <taxon>Mamiellaceae</taxon>
        <taxon>Micromonas</taxon>
    </lineage>
</organism>
<feature type="compositionally biased region" description="Gly residues" evidence="3">
    <location>
        <begin position="228"/>
        <end position="244"/>
    </location>
</feature>
<accession>C1MMA8</accession>
<sequence length="342" mass="36552">MKFKATFSSVGVQWLERFAPIFDKLGKELSVLFTPNSIHLVQNHAESGGIEIHADLLKDEVFDACLLQSANDNKIGVRLEPASLCRVLRGLVGSEATHVEVKLIKREVAPGTSLPFLCFDSKGVVDVVQDVPLAGPLNRREVEDLETIVQANVVDVPYWLCLDRAATEAAHAAVERFRAVGDVVELATTKAGSLHLTTNKGGHVALGAELRGAGVLPASEDRYESSRAGGGGAWDGGTGRGTGTQPGLEDESAGPCERLAESKACGEASVANVGTRTLRRSLSGVASNPSRALVGVAGHGRHVELVFRYDRQAVRGPDAVGLMVRMPVEEDDELERWEEDSD</sequence>
<proteinExistence type="predicted"/>
<dbReference type="OrthoDB" id="337750at2759"/>
<keyword evidence="2" id="KW-0539">Nucleus</keyword>
<dbReference type="GO" id="GO:0031573">
    <property type="term" value="P:mitotic intra-S DNA damage checkpoint signaling"/>
    <property type="evidence" value="ECO:0007669"/>
    <property type="project" value="TreeGrafter"/>
</dbReference>
<evidence type="ECO:0000313" key="5">
    <source>
        <dbReference type="Proteomes" id="UP000001876"/>
    </source>
</evidence>
<dbReference type="GeneID" id="9682810"/>
<dbReference type="Gene3D" id="3.70.10.10">
    <property type="match status" value="1"/>
</dbReference>
<reference evidence="4 5" key="1">
    <citation type="journal article" date="2009" name="Science">
        <title>Green evolution and dynamic adaptations revealed by genomes of the marine picoeukaryotes Micromonas.</title>
        <authorList>
            <person name="Worden A.Z."/>
            <person name="Lee J.H."/>
            <person name="Mock T."/>
            <person name="Rouze P."/>
            <person name="Simmons M.P."/>
            <person name="Aerts A.L."/>
            <person name="Allen A.E."/>
            <person name="Cuvelier M.L."/>
            <person name="Derelle E."/>
            <person name="Everett M.V."/>
            <person name="Foulon E."/>
            <person name="Grimwood J."/>
            <person name="Gundlach H."/>
            <person name="Henrissat B."/>
            <person name="Napoli C."/>
            <person name="McDonald S.M."/>
            <person name="Parker M.S."/>
            <person name="Rombauts S."/>
            <person name="Salamov A."/>
            <person name="Von Dassow P."/>
            <person name="Badger J.H."/>
            <person name="Coutinho P.M."/>
            <person name="Demir E."/>
            <person name="Dubchak I."/>
            <person name="Gentemann C."/>
            <person name="Eikrem W."/>
            <person name="Gready J.E."/>
            <person name="John U."/>
            <person name="Lanier W."/>
            <person name="Lindquist E.A."/>
            <person name="Lucas S."/>
            <person name="Mayer K.F."/>
            <person name="Moreau H."/>
            <person name="Not F."/>
            <person name="Otillar R."/>
            <person name="Panaud O."/>
            <person name="Pangilinan J."/>
            <person name="Paulsen I."/>
            <person name="Piegu B."/>
            <person name="Poliakov A."/>
            <person name="Robbens S."/>
            <person name="Schmutz J."/>
            <person name="Toulza E."/>
            <person name="Wyss T."/>
            <person name="Zelensky A."/>
            <person name="Zhou K."/>
            <person name="Armbrust E.V."/>
            <person name="Bhattacharya D."/>
            <person name="Goodenough U.W."/>
            <person name="Van de Peer Y."/>
            <person name="Grigoriev I.V."/>
        </authorList>
    </citation>
    <scope>NUCLEOTIDE SEQUENCE [LARGE SCALE GENOMIC DNA]</scope>
    <source>
        <strain evidence="4 5">CCMP1545</strain>
    </source>
</reference>
<dbReference type="GO" id="GO:0006289">
    <property type="term" value="P:nucleotide-excision repair"/>
    <property type="evidence" value="ECO:0007669"/>
    <property type="project" value="TreeGrafter"/>
</dbReference>
<dbReference type="eggNOG" id="KOG3999">
    <property type="taxonomic scope" value="Eukaryota"/>
</dbReference>
<dbReference type="GO" id="GO:0000723">
    <property type="term" value="P:telomere maintenance"/>
    <property type="evidence" value="ECO:0007669"/>
    <property type="project" value="TreeGrafter"/>
</dbReference>
<dbReference type="PANTHER" id="PTHR12900:SF0">
    <property type="entry name" value="CHECKPOINT PROTEIN"/>
    <property type="match status" value="1"/>
</dbReference>
<evidence type="ECO:0000313" key="4">
    <source>
        <dbReference type="EMBL" id="EEH59016.1"/>
    </source>
</evidence>
<keyword evidence="5" id="KW-1185">Reference proteome</keyword>
<dbReference type="GO" id="GO:0030896">
    <property type="term" value="C:checkpoint clamp complex"/>
    <property type="evidence" value="ECO:0007669"/>
    <property type="project" value="InterPro"/>
</dbReference>
<dbReference type="PANTHER" id="PTHR12900">
    <property type="entry name" value="MITOTIC AND DNA DAMAGE CHECKPOINT PROTEIN HUS1"/>
    <property type="match status" value="1"/>
</dbReference>
<evidence type="ECO:0000256" key="3">
    <source>
        <dbReference type="SAM" id="MobiDB-lite"/>
    </source>
</evidence>
<feature type="region of interest" description="Disordered" evidence="3">
    <location>
        <begin position="221"/>
        <end position="254"/>
    </location>
</feature>